<keyword evidence="6" id="KW-0408">Iron</keyword>
<dbReference type="Pfam" id="PF13187">
    <property type="entry name" value="Fer4_9"/>
    <property type="match status" value="1"/>
</dbReference>
<dbReference type="Proteomes" id="UP000807785">
    <property type="component" value="Unassembled WGS sequence"/>
</dbReference>
<dbReference type="Gene3D" id="3.30.70.20">
    <property type="match status" value="1"/>
</dbReference>
<dbReference type="PROSITE" id="PS00198">
    <property type="entry name" value="4FE4S_FER_1"/>
    <property type="match status" value="1"/>
</dbReference>
<keyword evidence="7" id="KW-0411">Iron-sulfur</keyword>
<evidence type="ECO:0000256" key="7">
    <source>
        <dbReference type="ARBA" id="ARBA00023014"/>
    </source>
</evidence>
<evidence type="ECO:0000259" key="8">
    <source>
        <dbReference type="PROSITE" id="PS51379"/>
    </source>
</evidence>
<organism evidence="9 10">
    <name type="scientific">Candidatus Methylophosphatis roskildensis</name>
    <dbReference type="NCBI Taxonomy" id="2899263"/>
    <lineage>
        <taxon>Bacteria</taxon>
        <taxon>Pseudomonadati</taxon>
        <taxon>Pseudomonadota</taxon>
        <taxon>Betaproteobacteria</taxon>
        <taxon>Nitrosomonadales</taxon>
        <taxon>Sterolibacteriaceae</taxon>
        <taxon>Candidatus Methylophosphatis</taxon>
    </lineage>
</organism>
<comment type="cofactor">
    <cofactor evidence="1">
        <name>[4Fe-4S] cluster</name>
        <dbReference type="ChEBI" id="CHEBI:49883"/>
    </cofactor>
</comment>
<evidence type="ECO:0000256" key="5">
    <source>
        <dbReference type="ARBA" id="ARBA00022982"/>
    </source>
</evidence>
<evidence type="ECO:0000256" key="4">
    <source>
        <dbReference type="ARBA" id="ARBA00022723"/>
    </source>
</evidence>
<dbReference type="SUPFAM" id="SSF54862">
    <property type="entry name" value="4Fe-4S ferredoxins"/>
    <property type="match status" value="1"/>
</dbReference>
<dbReference type="InterPro" id="IPR017896">
    <property type="entry name" value="4Fe4S_Fe-S-bd"/>
</dbReference>
<feature type="domain" description="4Fe-4S ferredoxin-type" evidence="8">
    <location>
        <begin position="1"/>
        <end position="30"/>
    </location>
</feature>
<dbReference type="GO" id="GO:0046872">
    <property type="term" value="F:metal ion binding"/>
    <property type="evidence" value="ECO:0007669"/>
    <property type="project" value="UniProtKB-KW"/>
</dbReference>
<dbReference type="EMBL" id="JADJEV010000004">
    <property type="protein sequence ID" value="MBK6974243.1"/>
    <property type="molecule type" value="Genomic_DNA"/>
</dbReference>
<reference evidence="9" key="1">
    <citation type="submission" date="2020-10" db="EMBL/GenBank/DDBJ databases">
        <title>Connecting structure to function with the recovery of over 1000 high-quality activated sludge metagenome-assembled genomes encoding full-length rRNA genes using long-read sequencing.</title>
        <authorList>
            <person name="Singleton C.M."/>
            <person name="Petriglieri F."/>
            <person name="Kristensen J.M."/>
            <person name="Kirkegaard R.H."/>
            <person name="Michaelsen T.Y."/>
            <person name="Andersen M.H."/>
            <person name="Karst S.M."/>
            <person name="Dueholm M.S."/>
            <person name="Nielsen P.H."/>
            <person name="Albertsen M."/>
        </authorList>
    </citation>
    <scope>NUCLEOTIDE SEQUENCE</scope>
    <source>
        <strain evidence="9">Bjer_18-Q3-R1-45_BAT3C.347</strain>
    </source>
</reference>
<keyword evidence="4" id="KW-0479">Metal-binding</keyword>
<comment type="caution">
    <text evidence="9">The sequence shown here is derived from an EMBL/GenBank/DDBJ whole genome shotgun (WGS) entry which is preliminary data.</text>
</comment>
<dbReference type="PROSITE" id="PS51379">
    <property type="entry name" value="4FE4S_FER_2"/>
    <property type="match status" value="1"/>
</dbReference>
<dbReference type="InterPro" id="IPR017900">
    <property type="entry name" value="4Fe4S_Fe_S_CS"/>
</dbReference>
<evidence type="ECO:0000256" key="1">
    <source>
        <dbReference type="ARBA" id="ARBA00001966"/>
    </source>
</evidence>
<sequence>MAYKIIASSCTACSACEPECPNVAIREKSGTYIIDPNKCTECEGQFDSPQCVAVCPVDGTVIKA</sequence>
<evidence type="ECO:0000313" key="10">
    <source>
        <dbReference type="Proteomes" id="UP000807785"/>
    </source>
</evidence>
<keyword evidence="5" id="KW-0249">Electron transport</keyword>
<proteinExistence type="predicted"/>
<evidence type="ECO:0000256" key="6">
    <source>
        <dbReference type="ARBA" id="ARBA00023004"/>
    </source>
</evidence>
<keyword evidence="3" id="KW-0004">4Fe-4S</keyword>
<name>A0A9D7HMY3_9PROT</name>
<evidence type="ECO:0000256" key="3">
    <source>
        <dbReference type="ARBA" id="ARBA00022485"/>
    </source>
</evidence>
<keyword evidence="2" id="KW-0813">Transport</keyword>
<evidence type="ECO:0000313" key="9">
    <source>
        <dbReference type="EMBL" id="MBK6974243.1"/>
    </source>
</evidence>
<protein>
    <submittedName>
        <fullName evidence="9">4Fe-4S binding protein</fullName>
    </submittedName>
</protein>
<dbReference type="AlphaFoldDB" id="A0A9D7HMY3"/>
<evidence type="ECO:0000256" key="2">
    <source>
        <dbReference type="ARBA" id="ARBA00022448"/>
    </source>
</evidence>
<gene>
    <name evidence="9" type="ORF">IPH26_15295</name>
</gene>
<dbReference type="FunFam" id="3.30.70.20:FF:000045">
    <property type="entry name" value="Ferredoxin, 4Fe-4S"/>
    <property type="match status" value="1"/>
</dbReference>
<dbReference type="GO" id="GO:0051539">
    <property type="term" value="F:4 iron, 4 sulfur cluster binding"/>
    <property type="evidence" value="ECO:0007669"/>
    <property type="project" value="UniProtKB-KW"/>
</dbReference>
<accession>A0A9D7HMY3</accession>